<keyword evidence="1" id="KW-0732">Signal</keyword>
<keyword evidence="3" id="KW-1185">Reference proteome</keyword>
<evidence type="ECO:0000256" key="1">
    <source>
        <dbReference type="SAM" id="SignalP"/>
    </source>
</evidence>
<dbReference type="VEuPathDB" id="FungiDB:GLRG_00841"/>
<dbReference type="GeneID" id="24406206"/>
<protein>
    <submittedName>
        <fullName evidence="2">Uncharacterized protein</fullName>
    </submittedName>
</protein>
<feature type="chain" id="PRO_5003179375" evidence="1">
    <location>
        <begin position="21"/>
        <end position="157"/>
    </location>
</feature>
<feature type="signal peptide" evidence="1">
    <location>
        <begin position="1"/>
        <end position="20"/>
    </location>
</feature>
<sequence length="157" mass="16517">MKAATISSLPVAILAATTWAAPVDPEQHPMVFIGHPQVPVAAELAAPGRARPNPTSPVNLITAVWNAIAAGDEKQQRGDLESTRIGDRNVEPFTGGKTDFAGIHADALIVAGLELNTTPPPFQAVPSEALSVETNRPFADSQGNINIDIPEKNIITE</sequence>
<dbReference type="HOGENOM" id="CLU_1677750_0_0_1"/>
<proteinExistence type="predicted"/>
<dbReference type="AlphaFoldDB" id="E3Q3U5"/>
<dbReference type="OrthoDB" id="4832440at2759"/>
<dbReference type="EMBL" id="GG697332">
    <property type="protein sequence ID" value="EFQ25697.1"/>
    <property type="molecule type" value="Genomic_DNA"/>
</dbReference>
<name>E3Q3U5_COLGM</name>
<evidence type="ECO:0000313" key="2">
    <source>
        <dbReference type="EMBL" id="EFQ25697.1"/>
    </source>
</evidence>
<reference evidence="3" key="1">
    <citation type="journal article" date="2012" name="Nat. Genet.">
        <title>Lifestyle transitions in plant pathogenic Colletotrichum fungi deciphered by genome and transcriptome analyses.</title>
        <authorList>
            <person name="O'Connell R.J."/>
            <person name="Thon M.R."/>
            <person name="Hacquard S."/>
            <person name="Amyotte S.G."/>
            <person name="Kleemann J."/>
            <person name="Torres M.F."/>
            <person name="Damm U."/>
            <person name="Buiate E.A."/>
            <person name="Epstein L."/>
            <person name="Alkan N."/>
            <person name="Altmueller J."/>
            <person name="Alvarado-Balderrama L."/>
            <person name="Bauser C.A."/>
            <person name="Becker C."/>
            <person name="Birren B.W."/>
            <person name="Chen Z."/>
            <person name="Choi J."/>
            <person name="Crouch J.A."/>
            <person name="Duvick J.P."/>
            <person name="Farman M.A."/>
            <person name="Gan P."/>
            <person name="Heiman D."/>
            <person name="Henrissat B."/>
            <person name="Howard R.J."/>
            <person name="Kabbage M."/>
            <person name="Koch C."/>
            <person name="Kracher B."/>
            <person name="Kubo Y."/>
            <person name="Law A.D."/>
            <person name="Lebrun M.-H."/>
            <person name="Lee Y.-H."/>
            <person name="Miyara I."/>
            <person name="Moore N."/>
            <person name="Neumann U."/>
            <person name="Nordstroem K."/>
            <person name="Panaccione D.G."/>
            <person name="Panstruga R."/>
            <person name="Place M."/>
            <person name="Proctor R.H."/>
            <person name="Prusky D."/>
            <person name="Rech G."/>
            <person name="Reinhardt R."/>
            <person name="Rollins J.A."/>
            <person name="Rounsley S."/>
            <person name="Schardl C.L."/>
            <person name="Schwartz D.C."/>
            <person name="Shenoy N."/>
            <person name="Shirasu K."/>
            <person name="Sikhakolli U.R."/>
            <person name="Stueber K."/>
            <person name="Sukno S.A."/>
            <person name="Sweigard J.A."/>
            <person name="Takano Y."/>
            <person name="Takahara H."/>
            <person name="Trail F."/>
            <person name="van der Does H.C."/>
            <person name="Voll L.M."/>
            <person name="Will I."/>
            <person name="Young S."/>
            <person name="Zeng Q."/>
            <person name="Zhang J."/>
            <person name="Zhou S."/>
            <person name="Dickman M.B."/>
            <person name="Schulze-Lefert P."/>
            <person name="Ver Loren van Themaat E."/>
            <person name="Ma L.-J."/>
            <person name="Vaillancourt L.J."/>
        </authorList>
    </citation>
    <scope>NUCLEOTIDE SEQUENCE [LARGE SCALE GENOMIC DNA]</scope>
    <source>
        <strain evidence="3">M1.001 / M2 / FGSC 10212</strain>
    </source>
</reference>
<accession>E3Q3U5</accession>
<evidence type="ECO:0000313" key="3">
    <source>
        <dbReference type="Proteomes" id="UP000008782"/>
    </source>
</evidence>
<gene>
    <name evidence="2" type="ORF">GLRG_00841</name>
</gene>
<organism evidence="3">
    <name type="scientific">Colletotrichum graminicola (strain M1.001 / M2 / FGSC 10212)</name>
    <name type="common">Maize anthracnose fungus</name>
    <name type="synonym">Glomerella graminicola</name>
    <dbReference type="NCBI Taxonomy" id="645133"/>
    <lineage>
        <taxon>Eukaryota</taxon>
        <taxon>Fungi</taxon>
        <taxon>Dikarya</taxon>
        <taxon>Ascomycota</taxon>
        <taxon>Pezizomycotina</taxon>
        <taxon>Sordariomycetes</taxon>
        <taxon>Hypocreomycetidae</taxon>
        <taxon>Glomerellales</taxon>
        <taxon>Glomerellaceae</taxon>
        <taxon>Colletotrichum</taxon>
        <taxon>Colletotrichum graminicola species complex</taxon>
    </lineage>
</organism>
<dbReference type="Proteomes" id="UP000008782">
    <property type="component" value="Unassembled WGS sequence"/>
</dbReference>
<dbReference type="RefSeq" id="XP_008089717.1">
    <property type="nucleotide sequence ID" value="XM_008091526.1"/>
</dbReference>